<protein>
    <submittedName>
        <fullName evidence="1">Uncharacterized protein</fullName>
    </submittedName>
</protein>
<sequence length="209" mass="24297">MKIDHEFKEALRNLPQKEKDKLILRLLRKDPMLMKRLYFELVSTDTVEEARSEVEAMVIKKVAYETDSFYSPGYLMMGMRDISGMITDHVKQTKDKYGEIRLNLVMLTESLNGNLVHIEGFSPSRVSKLCIYIVARTYKILCLIKSLHDDYQLDFNEQLMALGSLISSSDKLMRTSIHHGLDVNWLLMAEIPEDIIEIHKQIRANGYLR</sequence>
<keyword evidence="2" id="KW-1185">Reference proteome</keyword>
<dbReference type="EMBL" id="AP025296">
    <property type="protein sequence ID" value="BDD01871.1"/>
    <property type="molecule type" value="Genomic_DNA"/>
</dbReference>
<gene>
    <name evidence="1" type="ORF">PEPS_41510</name>
</gene>
<name>A0ABM7VLJ5_9BACT</name>
<evidence type="ECO:0000313" key="1">
    <source>
        <dbReference type="EMBL" id="BDD01871.1"/>
    </source>
</evidence>
<reference evidence="1 2" key="1">
    <citation type="submission" date="2021-12" db="EMBL/GenBank/DDBJ databases">
        <title>Genome sequencing of bacteria with rrn-lacking chromosome and rrn-plasmid.</title>
        <authorList>
            <person name="Anda M."/>
            <person name="Iwasaki W."/>
        </authorList>
    </citation>
    <scope>NUCLEOTIDE SEQUENCE [LARGE SCALE GENOMIC DNA]</scope>
    <source>
        <strain evidence="1 2">NBRC 101262</strain>
        <plasmid evidence="1 2">pPP4</plasmid>
    </source>
</reference>
<accession>A0ABM7VLJ5</accession>
<proteinExistence type="predicted"/>
<dbReference type="RefSeq" id="WP_338399176.1">
    <property type="nucleotide sequence ID" value="NZ_AP025296.1"/>
</dbReference>
<keyword evidence="1" id="KW-0614">Plasmid</keyword>
<evidence type="ECO:0000313" key="2">
    <source>
        <dbReference type="Proteomes" id="UP001354989"/>
    </source>
</evidence>
<organism evidence="1 2">
    <name type="scientific">Persicobacter psychrovividus</name>
    <dbReference type="NCBI Taxonomy" id="387638"/>
    <lineage>
        <taxon>Bacteria</taxon>
        <taxon>Pseudomonadati</taxon>
        <taxon>Bacteroidota</taxon>
        <taxon>Cytophagia</taxon>
        <taxon>Cytophagales</taxon>
        <taxon>Persicobacteraceae</taxon>
        <taxon>Persicobacter</taxon>
    </lineage>
</organism>
<geneLocation type="plasmid" evidence="1 2">
    <name>pPP4</name>
</geneLocation>
<dbReference type="Proteomes" id="UP001354989">
    <property type="component" value="Plasmid pPP4"/>
</dbReference>